<feature type="transmembrane region" description="Helical" evidence="1">
    <location>
        <begin position="87"/>
        <end position="108"/>
    </location>
</feature>
<accession>A0ABT4W8D8</accession>
<reference evidence="2 3" key="1">
    <citation type="journal article" date="2023" name="Chemosphere">
        <title>Whole genome analysis of Flavobacterium aziz-sancarii sp. nov., isolated from Ardley Island (Antarctica), revealed a rich resistome and bioremediation potential.</title>
        <authorList>
            <person name="Otur C."/>
            <person name="Okay S."/>
            <person name="Kurt-Kizildogan A."/>
        </authorList>
    </citation>
    <scope>NUCLEOTIDE SEQUENCE [LARGE SCALE GENOMIC DNA]</scope>
    <source>
        <strain evidence="2 3">AC</strain>
    </source>
</reference>
<feature type="transmembrane region" description="Helical" evidence="1">
    <location>
        <begin position="200"/>
        <end position="215"/>
    </location>
</feature>
<proteinExistence type="predicted"/>
<comment type="caution">
    <text evidence="2">The sequence shown here is derived from an EMBL/GenBank/DDBJ whole genome shotgun (WGS) entry which is preliminary data.</text>
</comment>
<keyword evidence="1" id="KW-0472">Membrane</keyword>
<dbReference type="Proteomes" id="UP001212170">
    <property type="component" value="Unassembled WGS sequence"/>
</dbReference>
<protein>
    <submittedName>
        <fullName evidence="2">Oligosaccharide repeat unit polymerase</fullName>
    </submittedName>
</protein>
<evidence type="ECO:0000313" key="2">
    <source>
        <dbReference type="EMBL" id="MDA6068803.1"/>
    </source>
</evidence>
<feature type="transmembrane region" description="Helical" evidence="1">
    <location>
        <begin position="63"/>
        <end position="81"/>
    </location>
</feature>
<evidence type="ECO:0000256" key="1">
    <source>
        <dbReference type="SAM" id="Phobius"/>
    </source>
</evidence>
<feature type="transmembrane region" description="Helical" evidence="1">
    <location>
        <begin position="128"/>
        <end position="148"/>
    </location>
</feature>
<gene>
    <name evidence="2" type="ORF">NJT12_04135</name>
</gene>
<name>A0ABT4W8D8_9FLAO</name>
<organism evidence="2 3">
    <name type="scientific">Flavobacterium azizsancarii</name>
    <dbReference type="NCBI Taxonomy" id="2961580"/>
    <lineage>
        <taxon>Bacteria</taxon>
        <taxon>Pseudomonadati</taxon>
        <taxon>Bacteroidota</taxon>
        <taxon>Flavobacteriia</taxon>
        <taxon>Flavobacteriales</taxon>
        <taxon>Flavobacteriaceae</taxon>
        <taxon>Flavobacterium</taxon>
    </lineage>
</organism>
<keyword evidence="1" id="KW-0812">Transmembrane</keyword>
<sequence>MKINVTTVKIGFFLGFLGLFLASHFEDIDIPSDQIISFLGYYCLATTMLLFSLNKYQEPINPISVYSVFIFLLSYSFIRLADAQIGYSFNTLLVINISIFSYFLGTCFKVDYKPIKLFKINNKLRRTFIYGICILAFFTFILECMRFGYIPVLQIGSVDIYNETNDKLIPFLHYFIILLGFVPAWSYILFKQEIVSKKEFHFFCFLTLIVLINYLSRQLYLMTGFSFFVAYSFYNVVNFKRIIISAVSVIVIFFSIGYLRFKSDSPVSYSEFSRAYAGIDNKEVNFFESIIVEYASKRFSALNEAVNYGDRINYLGKGMYTFRPLTSLLLLEKTGVIKRDDNLDTENLVATYAIDPYLDFWFFGVVFLNVFYGFILSRYFAQFRNNYNEAIVKFSIVFFCIIMAMFVNYFNTMLVWLGLVFNKILIGGIITNKLESE</sequence>
<feature type="transmembrane region" description="Helical" evidence="1">
    <location>
        <begin position="221"/>
        <end position="237"/>
    </location>
</feature>
<dbReference type="RefSeq" id="WP_271334641.1">
    <property type="nucleotide sequence ID" value="NZ_JAMZNK010000004.1"/>
</dbReference>
<feature type="transmembrane region" description="Helical" evidence="1">
    <location>
        <begin position="390"/>
        <end position="407"/>
    </location>
</feature>
<feature type="transmembrane region" description="Helical" evidence="1">
    <location>
        <begin position="360"/>
        <end position="381"/>
    </location>
</feature>
<keyword evidence="3" id="KW-1185">Reference proteome</keyword>
<feature type="transmembrane region" description="Helical" evidence="1">
    <location>
        <begin position="242"/>
        <end position="261"/>
    </location>
</feature>
<dbReference type="NCBIfam" id="TIGR04370">
    <property type="entry name" value="glyco_rpt_poly"/>
    <property type="match status" value="1"/>
</dbReference>
<feature type="transmembrane region" description="Helical" evidence="1">
    <location>
        <begin position="168"/>
        <end position="188"/>
    </location>
</feature>
<keyword evidence="1" id="KW-1133">Transmembrane helix</keyword>
<feature type="transmembrane region" description="Helical" evidence="1">
    <location>
        <begin position="35"/>
        <end position="51"/>
    </location>
</feature>
<evidence type="ECO:0000313" key="3">
    <source>
        <dbReference type="Proteomes" id="UP001212170"/>
    </source>
</evidence>
<dbReference type="EMBL" id="JAMZNK010000004">
    <property type="protein sequence ID" value="MDA6068803.1"/>
    <property type="molecule type" value="Genomic_DNA"/>
</dbReference>